<dbReference type="AlphaFoldDB" id="A0A6A4HKP0"/>
<feature type="compositionally biased region" description="Basic and acidic residues" evidence="5">
    <location>
        <begin position="453"/>
        <end position="474"/>
    </location>
</feature>
<organism evidence="7 8">
    <name type="scientific">Gymnopus androsaceus JB14</name>
    <dbReference type="NCBI Taxonomy" id="1447944"/>
    <lineage>
        <taxon>Eukaryota</taxon>
        <taxon>Fungi</taxon>
        <taxon>Dikarya</taxon>
        <taxon>Basidiomycota</taxon>
        <taxon>Agaricomycotina</taxon>
        <taxon>Agaricomycetes</taxon>
        <taxon>Agaricomycetidae</taxon>
        <taxon>Agaricales</taxon>
        <taxon>Marasmiineae</taxon>
        <taxon>Omphalotaceae</taxon>
        <taxon>Gymnopus</taxon>
    </lineage>
</organism>
<feature type="compositionally biased region" description="Basic and acidic residues" evidence="5">
    <location>
        <begin position="48"/>
        <end position="64"/>
    </location>
</feature>
<feature type="compositionally biased region" description="Low complexity" evidence="5">
    <location>
        <begin position="646"/>
        <end position="656"/>
    </location>
</feature>
<feature type="compositionally biased region" description="Low complexity" evidence="5">
    <location>
        <begin position="892"/>
        <end position="911"/>
    </location>
</feature>
<evidence type="ECO:0000313" key="8">
    <source>
        <dbReference type="Proteomes" id="UP000799118"/>
    </source>
</evidence>
<feature type="compositionally biased region" description="Polar residues" evidence="5">
    <location>
        <begin position="317"/>
        <end position="345"/>
    </location>
</feature>
<feature type="compositionally biased region" description="Polar residues" evidence="5">
    <location>
        <begin position="66"/>
        <end position="87"/>
    </location>
</feature>
<dbReference type="Proteomes" id="UP000799118">
    <property type="component" value="Unassembled WGS sequence"/>
</dbReference>
<accession>A0A6A4HKP0</accession>
<keyword evidence="3" id="KW-0862">Zinc</keyword>
<sequence length="975" mass="102101">MSGPVRRGARTAARSATSSPYARATSKKSSWSISSIFSYFNPLRSRPQPREYSPESDDGAERAAESLSSRGHQISDSLKSRNLSQPASLDFAQPPPASASSVSSISPTNATFDHDISPESPQKGLDYLSNYLGSRPRNEPLSSVEAQELISIIQKSAPTEEHETFRFSSSPSTPIRGNSPLTNSVPFSFSPSYLNPTTLTPNPSPAKLLKQNPNGTYRWEGGGSAKPARSRNRFHSPAFGPSPRPSSGRLVLRESPEKATEPIKTDTKRRRIGEDASTSSPAPSGSVPPRSAAPPPSPNRVAQGQALNIPFTPDRLPSSQSAPSVRTESKGSQTNGLKPSASTSRLRAPAKPTTPVVPSPLRQAWGQSSSPTPSSKSSDDGSPTAQRTTKAASLMSELIKEVTPVKNLDVSNPYQAASPVRIMANPKPKPKPVRRTRSSGRHSVPPETVVNGKVDDGKEKESSEKEKEVVEEKYSAQAIIEATLPKGSKRSRAPASIGKGLPNGLSSARSPSPTRKMPSSSTFSAPQIEEFDDDEEEHSRSGKKSKGFGFDLPSAPAAVNGHSKKGPVIEEVVDEDMSGQTSTTPSEVIEIDSGKTKETHSGGFSSSASTRSSLYGSMGSGQKIGAIPREPSKLRFSYQPEPTTPSPTTSSEPAPSVFSLGEKSKASGSTTTTATMVPPPASNAFASFNAKATVPVPAAPSAAPSTASAAKPKAVADPKEYVRSLSIVSLPVFSFDDAQPVASGSGLSSGSTSKAMAAAKDLPSSKLPQFDFDAPMPVASTSKPAPPKAFDWAAAGLKAPDASTWECSECMLKNKDPSATKCAVCEADRPGSATATAAAPAPKPKQAFDWAAAGVKLGGGDAGAGAEWTCSMCMLKNPASATSKCTVCDTPKPSSSSSPSPWPSTSTSKPSQIPIQSFNWGAAGLKPPERKEGIWNCGGCGLENPKEAAKLLQIVAVLTGWEGEKNNMGECFLVT</sequence>
<feature type="compositionally biased region" description="Low complexity" evidence="5">
    <location>
        <begin position="10"/>
        <end position="30"/>
    </location>
</feature>
<dbReference type="InterPro" id="IPR001876">
    <property type="entry name" value="Znf_RanBP2"/>
</dbReference>
<feature type="region of interest" description="Disordered" evidence="5">
    <location>
        <begin position="1"/>
        <end position="30"/>
    </location>
</feature>
<keyword evidence="2 4" id="KW-0863">Zinc-finger</keyword>
<feature type="compositionally biased region" description="Low complexity" evidence="5">
    <location>
        <begin position="696"/>
        <end position="713"/>
    </location>
</feature>
<feature type="compositionally biased region" description="Low complexity" evidence="5">
    <location>
        <begin position="368"/>
        <end position="384"/>
    </location>
</feature>
<evidence type="ECO:0000259" key="6">
    <source>
        <dbReference type="PROSITE" id="PS50199"/>
    </source>
</evidence>
<evidence type="ECO:0000256" key="5">
    <source>
        <dbReference type="SAM" id="MobiDB-lite"/>
    </source>
</evidence>
<protein>
    <recommendedName>
        <fullName evidence="6">RanBP2-type domain-containing protein</fullName>
    </recommendedName>
</protein>
<feature type="compositionally biased region" description="Basic and acidic residues" evidence="5">
    <location>
        <begin position="251"/>
        <end position="266"/>
    </location>
</feature>
<feature type="compositionally biased region" description="Basic residues" evidence="5">
    <location>
        <begin position="428"/>
        <end position="440"/>
    </location>
</feature>
<evidence type="ECO:0000256" key="2">
    <source>
        <dbReference type="ARBA" id="ARBA00022771"/>
    </source>
</evidence>
<feature type="region of interest" description="Disordered" evidence="5">
    <location>
        <begin position="892"/>
        <end position="914"/>
    </location>
</feature>
<feature type="compositionally biased region" description="Low complexity" evidence="5">
    <location>
        <begin position="666"/>
        <end position="682"/>
    </location>
</feature>
<dbReference type="SMART" id="SM00547">
    <property type="entry name" value="ZnF_RBZ"/>
    <property type="match status" value="2"/>
</dbReference>
<feature type="compositionally biased region" description="Low complexity" evidence="5">
    <location>
        <begin position="190"/>
        <end position="201"/>
    </location>
</feature>
<feature type="region of interest" description="Disordered" evidence="5">
    <location>
        <begin position="42"/>
        <end position="143"/>
    </location>
</feature>
<dbReference type="Gene3D" id="4.10.1060.10">
    <property type="entry name" value="Zinc finger, RanBP2-type"/>
    <property type="match status" value="2"/>
</dbReference>
<keyword evidence="1" id="KW-0479">Metal-binding</keyword>
<name>A0A6A4HKP0_9AGAR</name>
<evidence type="ECO:0000256" key="3">
    <source>
        <dbReference type="ARBA" id="ARBA00022833"/>
    </source>
</evidence>
<feature type="compositionally biased region" description="Low complexity" evidence="5">
    <location>
        <begin position="276"/>
        <end position="290"/>
    </location>
</feature>
<feature type="compositionally biased region" description="Low complexity" evidence="5">
    <location>
        <begin position="98"/>
        <end position="110"/>
    </location>
</feature>
<dbReference type="PROSITE" id="PS50199">
    <property type="entry name" value="ZF_RANBP2_2"/>
    <property type="match status" value="1"/>
</dbReference>
<feature type="compositionally biased region" description="Low complexity" evidence="5">
    <location>
        <begin position="601"/>
        <end position="617"/>
    </location>
</feature>
<feature type="compositionally biased region" description="Polar residues" evidence="5">
    <location>
        <begin position="504"/>
        <end position="525"/>
    </location>
</feature>
<evidence type="ECO:0000256" key="1">
    <source>
        <dbReference type="ARBA" id="ARBA00022723"/>
    </source>
</evidence>
<gene>
    <name evidence="7" type="ORF">BT96DRAFT_1020082</name>
</gene>
<keyword evidence="8" id="KW-1185">Reference proteome</keyword>
<feature type="region of interest" description="Disordered" evidence="5">
    <location>
        <begin position="696"/>
        <end position="715"/>
    </location>
</feature>
<dbReference type="EMBL" id="ML769481">
    <property type="protein sequence ID" value="KAE9398563.1"/>
    <property type="molecule type" value="Genomic_DNA"/>
</dbReference>
<feature type="domain" description="RanBP2-type" evidence="6">
    <location>
        <begin position="863"/>
        <end position="894"/>
    </location>
</feature>
<evidence type="ECO:0000313" key="7">
    <source>
        <dbReference type="EMBL" id="KAE9398563.1"/>
    </source>
</evidence>
<feature type="compositionally biased region" description="Polar residues" evidence="5">
    <location>
        <begin position="166"/>
        <end position="189"/>
    </location>
</feature>
<dbReference type="OrthoDB" id="79830at2759"/>
<evidence type="ECO:0000256" key="4">
    <source>
        <dbReference type="PROSITE-ProRule" id="PRU00322"/>
    </source>
</evidence>
<dbReference type="Pfam" id="PF00641">
    <property type="entry name" value="Zn_ribbon_RanBP"/>
    <property type="match status" value="2"/>
</dbReference>
<feature type="region of interest" description="Disordered" evidence="5">
    <location>
        <begin position="155"/>
        <end position="682"/>
    </location>
</feature>
<reference evidence="7" key="1">
    <citation type="journal article" date="2019" name="Environ. Microbiol.">
        <title>Fungal ecological strategies reflected in gene transcription - a case study of two litter decomposers.</title>
        <authorList>
            <person name="Barbi F."/>
            <person name="Kohler A."/>
            <person name="Barry K."/>
            <person name="Baskaran P."/>
            <person name="Daum C."/>
            <person name="Fauchery L."/>
            <person name="Ihrmark K."/>
            <person name="Kuo A."/>
            <person name="LaButti K."/>
            <person name="Lipzen A."/>
            <person name="Morin E."/>
            <person name="Grigoriev I.V."/>
            <person name="Henrissat B."/>
            <person name="Lindahl B."/>
            <person name="Martin F."/>
        </authorList>
    </citation>
    <scope>NUCLEOTIDE SEQUENCE</scope>
    <source>
        <strain evidence="7">JB14</strain>
    </source>
</reference>
<dbReference type="GO" id="GO:0008270">
    <property type="term" value="F:zinc ion binding"/>
    <property type="evidence" value="ECO:0007669"/>
    <property type="project" value="UniProtKB-KW"/>
</dbReference>
<proteinExistence type="predicted"/>